<feature type="domain" description="YHYH" evidence="2">
    <location>
        <begin position="60"/>
        <end position="265"/>
    </location>
</feature>
<accession>M1TUM2</accession>
<dbReference type="OrthoDB" id="11928at10239"/>
<feature type="region of interest" description="Disordered" evidence="1">
    <location>
        <begin position="23"/>
        <end position="49"/>
    </location>
</feature>
<dbReference type="KEGG" id="vg:15013482"/>
<keyword evidence="4" id="KW-1185">Reference proteome</keyword>
<dbReference type="Pfam" id="PF14240">
    <property type="entry name" value="YHYH"/>
    <property type="match status" value="1"/>
</dbReference>
<dbReference type="SUPFAM" id="SSF53474">
    <property type="entry name" value="alpha/beta-Hydrolases"/>
    <property type="match status" value="1"/>
</dbReference>
<dbReference type="EMBL" id="HQ316583">
    <property type="protein sequence ID" value="AGG54124.1"/>
    <property type="molecule type" value="Genomic_DNA"/>
</dbReference>
<evidence type="ECO:0000259" key="2">
    <source>
        <dbReference type="Pfam" id="PF14240"/>
    </source>
</evidence>
<dbReference type="Gene3D" id="3.40.50.1820">
    <property type="entry name" value="alpha/beta hydrolase"/>
    <property type="match status" value="1"/>
</dbReference>
<reference evidence="3 4" key="1">
    <citation type="submission" date="2010-03" db="EMBL/GenBank/DDBJ databases">
        <title>The Genome Sequence of Cyanophage S-SSM4.</title>
        <authorList>
            <consortium name="The Broad Institute Genome Sequencing Platform"/>
            <person name="Henn M.R."/>
            <person name="Sullivan M.S."/>
            <person name="Osburne M.S."/>
            <person name="Levin J."/>
            <person name="Malboeuf C."/>
            <person name="Casali M."/>
            <person name="Russ C."/>
            <person name="Lennon N."/>
            <person name="Erlich R."/>
            <person name="Young S.K."/>
            <person name="Koehrsen M."/>
            <person name="Yandava C."/>
            <person name="Zeng Q."/>
            <person name="Alvarado L."/>
            <person name="Anderson S."/>
            <person name="Berlin A."/>
            <person name="Borenstein D."/>
            <person name="Chen Z."/>
            <person name="Engels R."/>
            <person name="Freedman E."/>
            <person name="Gellesch M."/>
            <person name="Goldberg J."/>
            <person name="Green L."/>
            <person name="Griggs A."/>
            <person name="Gujja S."/>
            <person name="Heiman D."/>
            <person name="Hepburn T."/>
            <person name="Howarth C."/>
            <person name="Jen D."/>
            <person name="Larson L."/>
            <person name="Lewis B."/>
            <person name="Mehta T."/>
            <person name="Park D."/>
            <person name="Pearson M."/>
            <person name="Roberts A."/>
            <person name="Ryan E."/>
            <person name="Saif S."/>
            <person name="Shea T."/>
            <person name="Shenoy N."/>
            <person name="Sisk P."/>
            <person name="Stolte C."/>
            <person name="Sykes S."/>
            <person name="Walk T."/>
            <person name="White J."/>
            <person name="Yu Q."/>
            <person name="Coleman M.L."/>
            <person name="Huang K.H."/>
            <person name="Weigele P.R."/>
            <person name="DeFrancesco A.S."/>
            <person name="Kern S.E."/>
            <person name="Thompson L.R."/>
            <person name="Fu R."/>
            <person name="Hombeck B."/>
            <person name="Chisholm S.W."/>
            <person name="Haas B."/>
            <person name="Nusbaum C."/>
            <person name="Galagan J."/>
            <person name="Birren B."/>
        </authorList>
    </citation>
    <scope>NUCLEOTIDE SEQUENCE [LARGE SCALE GENOMIC DNA]</scope>
    <source>
        <strain evidence="3 4">S-SSM4</strain>
    </source>
</reference>
<dbReference type="RefSeq" id="YP_007677249.1">
    <property type="nucleotide sequence ID" value="NC_020875.1"/>
</dbReference>
<evidence type="ECO:0000313" key="4">
    <source>
        <dbReference type="Proteomes" id="UP000203282"/>
    </source>
</evidence>
<feature type="compositionally biased region" description="Polar residues" evidence="1">
    <location>
        <begin position="37"/>
        <end position="49"/>
    </location>
</feature>
<sequence>MPQSNTTAVLENGVLTVTTDQRPEPALFGEPLGSGNFPDNPNSVDSQTNDGFAFTIRAGTNTSNPQATTLGPQGIALNGVVLFNPSAGPGPLPGQTVFPAPNFNWNAVYNAAAYGVDKCGGHPEQDGEYHYHDGSFLVNCWGNALVQSNVYYSSSQFQGNFFRHPDGHSKIVGFCFDGYPIYGPFGYNQTDDRTTGTKRLKSSFRVLTTPADGRQFSYAQYEAGNFVQDYEYVNGLGDLDEHNGRFCKTPEYPDGTYAYFLTLDEDNLPVYPYIFGPTTKEQRTWPPEDFVGDDHSGPTAPLSNTDILRITKTWSEATNFNYDSVVSLPATPPEGAPPLPDRLPVTILLHGSGGNGALTLNRWREVLPGEILVSPTGYLNKWNIVDESKAPDLQYLTQLIRNLREYSNVAPDRFRIVGVSNGAALAIRAFLELGDTGLKTVVAVVSSPHVNQWRDGSWYQPISHENTGSANANYGYTRAFTPPTGRRIMTIANTNDTVIPYTGGIGGVPNTQFLDAQFSAYLLAAAQGYSGDQLGDAQGQSYGGDWPNIYLYKYLNNTVVHLKSNTGHDINAGHEALIRQYIESDGIAAG</sequence>
<gene>
    <name evidence="3" type="ORF">CYXG_00060</name>
</gene>
<proteinExistence type="predicted"/>
<dbReference type="InterPro" id="IPR029058">
    <property type="entry name" value="AB_hydrolase_fold"/>
</dbReference>
<name>M1TUM2_9CAUD</name>
<evidence type="ECO:0000256" key="1">
    <source>
        <dbReference type="SAM" id="MobiDB-lite"/>
    </source>
</evidence>
<protein>
    <recommendedName>
        <fullName evidence="2">YHYH domain-containing protein</fullName>
    </recommendedName>
</protein>
<dbReference type="InterPro" id="IPR025924">
    <property type="entry name" value="YHYH_dom"/>
</dbReference>
<evidence type="ECO:0000313" key="3">
    <source>
        <dbReference type="EMBL" id="AGG54124.1"/>
    </source>
</evidence>
<dbReference type="Proteomes" id="UP000203282">
    <property type="component" value="Segment"/>
</dbReference>
<dbReference type="GeneID" id="15013482"/>
<organism evidence="3 4">
    <name type="scientific">Synechococcus phage S-SSM4</name>
    <dbReference type="NCBI Taxonomy" id="536466"/>
    <lineage>
        <taxon>Viruses</taxon>
        <taxon>Duplodnaviria</taxon>
        <taxon>Heunggongvirae</taxon>
        <taxon>Uroviricota</taxon>
        <taxon>Caudoviricetes</taxon>
        <taxon>Pantevenvirales</taxon>
        <taxon>Kyanoviridae</taxon>
        <taxon>Greenvirus</taxon>
        <taxon>Greenvirus ssm4</taxon>
    </lineage>
</organism>